<dbReference type="RefSeq" id="WP_154767692.1">
    <property type="nucleotide sequence ID" value="NZ_WLYK01000001.1"/>
</dbReference>
<evidence type="ECO:0000256" key="2">
    <source>
        <dbReference type="SAM" id="Phobius"/>
    </source>
</evidence>
<feature type="transmembrane region" description="Helical" evidence="2">
    <location>
        <begin position="155"/>
        <end position="174"/>
    </location>
</feature>
<accession>A0A7K1FIR7</accession>
<dbReference type="AlphaFoldDB" id="A0A7K1FIR7"/>
<sequence>MDERTGQSGGSGSPAAPGEHDELTADQREDADRHLRHQLRRRDLPLSLAERASLLKERLYGDFACLSSLLVLSQHTDESDGWSALLDLGITLVSLYFANLVAEYVAHLGVHGVPPHRAEVLKMTRAASQIVSAGFVPAILLVLAGAGVIRFPVALHASIWVLVVSLGVFALLTARHTRLGFLGRTVLVLVVLGLGVLAVLLKYLAH</sequence>
<protein>
    <submittedName>
        <fullName evidence="3">Uncharacterized protein</fullName>
    </submittedName>
</protein>
<gene>
    <name evidence="3" type="ORF">GIS00_08420</name>
</gene>
<organism evidence="3 4">
    <name type="scientific">Nakamurella alba</name>
    <dbReference type="NCBI Taxonomy" id="2665158"/>
    <lineage>
        <taxon>Bacteria</taxon>
        <taxon>Bacillati</taxon>
        <taxon>Actinomycetota</taxon>
        <taxon>Actinomycetes</taxon>
        <taxon>Nakamurellales</taxon>
        <taxon>Nakamurellaceae</taxon>
        <taxon>Nakamurella</taxon>
    </lineage>
</organism>
<evidence type="ECO:0000256" key="1">
    <source>
        <dbReference type="SAM" id="MobiDB-lite"/>
    </source>
</evidence>
<feature type="compositionally biased region" description="Basic and acidic residues" evidence="1">
    <location>
        <begin position="18"/>
        <end position="30"/>
    </location>
</feature>
<feature type="region of interest" description="Disordered" evidence="1">
    <location>
        <begin position="1"/>
        <end position="30"/>
    </location>
</feature>
<evidence type="ECO:0000313" key="3">
    <source>
        <dbReference type="EMBL" id="MTD13966.1"/>
    </source>
</evidence>
<keyword evidence="4" id="KW-1185">Reference proteome</keyword>
<proteinExistence type="predicted"/>
<comment type="caution">
    <text evidence="3">The sequence shown here is derived from an EMBL/GenBank/DDBJ whole genome shotgun (WGS) entry which is preliminary data.</text>
</comment>
<keyword evidence="2" id="KW-0812">Transmembrane</keyword>
<keyword evidence="2" id="KW-1133">Transmembrane helix</keyword>
<dbReference type="Proteomes" id="UP000460221">
    <property type="component" value="Unassembled WGS sequence"/>
</dbReference>
<feature type="transmembrane region" description="Helical" evidence="2">
    <location>
        <begin position="186"/>
        <end position="205"/>
    </location>
</feature>
<feature type="transmembrane region" description="Helical" evidence="2">
    <location>
        <begin position="130"/>
        <end position="149"/>
    </location>
</feature>
<name>A0A7K1FIR7_9ACTN</name>
<keyword evidence="2" id="KW-0472">Membrane</keyword>
<dbReference type="EMBL" id="WLYK01000001">
    <property type="protein sequence ID" value="MTD13966.1"/>
    <property type="molecule type" value="Genomic_DNA"/>
</dbReference>
<reference evidence="3 4" key="1">
    <citation type="submission" date="2019-11" db="EMBL/GenBank/DDBJ databases">
        <authorList>
            <person name="Jiang L.-Q."/>
        </authorList>
    </citation>
    <scope>NUCLEOTIDE SEQUENCE [LARGE SCALE GENOMIC DNA]</scope>
    <source>
        <strain evidence="3 4">YIM 132087</strain>
    </source>
</reference>
<evidence type="ECO:0000313" key="4">
    <source>
        <dbReference type="Proteomes" id="UP000460221"/>
    </source>
</evidence>